<dbReference type="EMBL" id="MSLT01000023">
    <property type="protein sequence ID" value="OUD12440.1"/>
    <property type="molecule type" value="Genomic_DNA"/>
</dbReference>
<keyword evidence="4" id="KW-1185">Reference proteome</keyword>
<reference evidence="3 4" key="1">
    <citation type="submission" date="2016-12" db="EMBL/GenBank/DDBJ databases">
        <title>Thioflexothrix psekupsii D3 genome sequencing and assembly.</title>
        <authorList>
            <person name="Fomenkov A."/>
            <person name="Vincze T."/>
            <person name="Grabovich M."/>
            <person name="Anton B.P."/>
            <person name="Dubinina G."/>
            <person name="Orlova M."/>
            <person name="Belousova E."/>
            <person name="Roberts R.J."/>
        </authorList>
    </citation>
    <scope>NUCLEOTIDE SEQUENCE [LARGE SCALE GENOMIC DNA]</scope>
    <source>
        <strain evidence="3">D3</strain>
    </source>
</reference>
<dbReference type="InterPro" id="IPR011765">
    <property type="entry name" value="Pept_M16_N"/>
</dbReference>
<feature type="domain" description="Peptidase M16 C-terminal" evidence="2">
    <location>
        <begin position="190"/>
        <end position="365"/>
    </location>
</feature>
<dbReference type="AlphaFoldDB" id="A0A251X4X8"/>
<feature type="domain" description="Peptidase M16 N-terminal" evidence="1">
    <location>
        <begin position="45"/>
        <end position="183"/>
    </location>
</feature>
<sequence length="443" mass="49241">MRIYLIINAFLMTLLYSSSGLALPTIEHWRTDNGVAVYFAVAPEIPMVDIQVAFDAGSARDDISGTAYLTSNWLGEGTTKHDADAIAEQFADWGSNYSNSIDQDMAVFHLRSLTEDKLLSASTNLFAEILTQPRFADSDGQRLRQQLISELTYEQQNPSYLGERALYYSVFGDHPYANPTTGTLDTVNQLTPEIIKTFYKRYYVVENAQVAIVGAMSKSQAIDLANKITQSFPKGEKAAALPPVPALTTPQRIHIDFPSQQTHIFIGQPGMTRSDEYYFPLFVGNHLLGGSSFRSLLMQAVREQRGLAYSTYSSISALREKGLFAATAQTRNDQAETTLAIMQQTIRDFVAHAPDAERLAAIKRNITGGFPSRINSNAKIINYLTVIGFYEGIGLDHLQHFNARVDAVTPEQVYEAMRSRLTPENWVVVTVGGKNNPNEKIKE</sequence>
<evidence type="ECO:0000313" key="3">
    <source>
        <dbReference type="EMBL" id="OUD12440.1"/>
    </source>
</evidence>
<evidence type="ECO:0008006" key="5">
    <source>
        <dbReference type="Google" id="ProtNLM"/>
    </source>
</evidence>
<name>A0A251X4X8_9GAMM</name>
<dbReference type="InterPro" id="IPR007863">
    <property type="entry name" value="Peptidase_M16_C"/>
</dbReference>
<accession>A0A251X4X8</accession>
<dbReference type="PANTHER" id="PTHR11851">
    <property type="entry name" value="METALLOPROTEASE"/>
    <property type="match status" value="1"/>
</dbReference>
<dbReference type="Pfam" id="PF00675">
    <property type="entry name" value="Peptidase_M16"/>
    <property type="match status" value="1"/>
</dbReference>
<dbReference type="Proteomes" id="UP000194798">
    <property type="component" value="Unassembled WGS sequence"/>
</dbReference>
<evidence type="ECO:0000259" key="1">
    <source>
        <dbReference type="Pfam" id="PF00675"/>
    </source>
</evidence>
<comment type="caution">
    <text evidence="3">The sequence shown here is derived from an EMBL/GenBank/DDBJ whole genome shotgun (WGS) entry which is preliminary data.</text>
</comment>
<dbReference type="Gene3D" id="3.30.830.10">
    <property type="entry name" value="Metalloenzyme, LuxS/M16 peptidase-like"/>
    <property type="match status" value="2"/>
</dbReference>
<dbReference type="InterPro" id="IPR050361">
    <property type="entry name" value="MPP/UQCRC_Complex"/>
</dbReference>
<dbReference type="OrthoDB" id="9811314at2"/>
<dbReference type="SUPFAM" id="SSF63411">
    <property type="entry name" value="LuxS/MPP-like metallohydrolase"/>
    <property type="match status" value="2"/>
</dbReference>
<dbReference type="PANTHER" id="PTHR11851:SF224">
    <property type="entry name" value="PROCESSING PROTEASE"/>
    <property type="match status" value="1"/>
</dbReference>
<evidence type="ECO:0000259" key="2">
    <source>
        <dbReference type="Pfam" id="PF05193"/>
    </source>
</evidence>
<evidence type="ECO:0000313" key="4">
    <source>
        <dbReference type="Proteomes" id="UP000194798"/>
    </source>
</evidence>
<dbReference type="RefSeq" id="WP_086489388.1">
    <property type="nucleotide sequence ID" value="NZ_MSLT01000023.1"/>
</dbReference>
<organism evidence="3 4">
    <name type="scientific">Thioflexithrix psekupsensis</name>
    <dbReference type="NCBI Taxonomy" id="1570016"/>
    <lineage>
        <taxon>Bacteria</taxon>
        <taxon>Pseudomonadati</taxon>
        <taxon>Pseudomonadota</taxon>
        <taxon>Gammaproteobacteria</taxon>
        <taxon>Thiotrichales</taxon>
        <taxon>Thioflexithrix</taxon>
    </lineage>
</organism>
<protein>
    <recommendedName>
        <fullName evidence="5">Peptidase M16</fullName>
    </recommendedName>
</protein>
<dbReference type="Pfam" id="PF05193">
    <property type="entry name" value="Peptidase_M16_C"/>
    <property type="match status" value="1"/>
</dbReference>
<proteinExistence type="predicted"/>
<dbReference type="GO" id="GO:0046872">
    <property type="term" value="F:metal ion binding"/>
    <property type="evidence" value="ECO:0007669"/>
    <property type="project" value="InterPro"/>
</dbReference>
<gene>
    <name evidence="3" type="ORF">TPSD3_15135</name>
</gene>
<dbReference type="InterPro" id="IPR011249">
    <property type="entry name" value="Metalloenz_LuxS/M16"/>
</dbReference>